<feature type="region of interest" description="Disordered" evidence="4">
    <location>
        <begin position="1"/>
        <end position="30"/>
    </location>
</feature>
<keyword evidence="3" id="KW-0804">Transcription</keyword>
<dbReference type="Pfam" id="PF09339">
    <property type="entry name" value="HTH_IclR"/>
    <property type="match status" value="1"/>
</dbReference>
<dbReference type="SUPFAM" id="SSF46785">
    <property type="entry name" value="Winged helix' DNA-binding domain"/>
    <property type="match status" value="1"/>
</dbReference>
<keyword evidence="8" id="KW-1185">Reference proteome</keyword>
<dbReference type="SUPFAM" id="SSF55781">
    <property type="entry name" value="GAF domain-like"/>
    <property type="match status" value="1"/>
</dbReference>
<dbReference type="Gene3D" id="1.10.10.10">
    <property type="entry name" value="Winged helix-like DNA-binding domain superfamily/Winged helix DNA-binding domain"/>
    <property type="match status" value="1"/>
</dbReference>
<name>A0ABZ0PF41_9PROT</name>
<evidence type="ECO:0000259" key="6">
    <source>
        <dbReference type="PROSITE" id="PS51078"/>
    </source>
</evidence>
<feature type="domain" description="HTH iclR-type" evidence="5">
    <location>
        <begin position="33"/>
        <end position="94"/>
    </location>
</feature>
<reference evidence="7 8" key="1">
    <citation type="submission" date="2023-11" db="EMBL/GenBank/DDBJ databases">
        <title>Arctic aerobic anoxygenic photoheterotroph Sediminicoccus rosea KRV36 adapts its photosynthesis to long days of polar summer.</title>
        <authorList>
            <person name="Tomasch J."/>
            <person name="Kopejtka K."/>
            <person name="Bily T."/>
            <person name="Gardiner A.T."/>
            <person name="Gardian Z."/>
            <person name="Shivaramu S."/>
            <person name="Koblizek M."/>
            <person name="Engelhardt F."/>
            <person name="Kaftan D."/>
        </authorList>
    </citation>
    <scope>NUCLEOTIDE SEQUENCE [LARGE SCALE GENOMIC DNA]</scope>
    <source>
        <strain evidence="7 8">R-30</strain>
    </source>
</reference>
<proteinExistence type="predicted"/>
<dbReference type="SMART" id="SM00346">
    <property type="entry name" value="HTH_ICLR"/>
    <property type="match status" value="1"/>
</dbReference>
<dbReference type="InterPro" id="IPR036390">
    <property type="entry name" value="WH_DNA-bd_sf"/>
</dbReference>
<dbReference type="InterPro" id="IPR014757">
    <property type="entry name" value="Tscrpt_reg_IclR_C"/>
</dbReference>
<dbReference type="PANTHER" id="PTHR30136:SF24">
    <property type="entry name" value="HTH-TYPE TRANSCRIPTIONAL REPRESSOR ALLR"/>
    <property type="match status" value="1"/>
</dbReference>
<accession>A0ABZ0PF41</accession>
<dbReference type="PANTHER" id="PTHR30136">
    <property type="entry name" value="HELIX-TURN-HELIX TRANSCRIPTIONAL REGULATOR, ICLR FAMILY"/>
    <property type="match status" value="1"/>
</dbReference>
<dbReference type="Pfam" id="PF01614">
    <property type="entry name" value="IclR_C"/>
    <property type="match status" value="1"/>
</dbReference>
<dbReference type="PROSITE" id="PS51077">
    <property type="entry name" value="HTH_ICLR"/>
    <property type="match status" value="1"/>
</dbReference>
<dbReference type="EMBL" id="CP137852">
    <property type="protein sequence ID" value="WPB84329.1"/>
    <property type="molecule type" value="Genomic_DNA"/>
</dbReference>
<dbReference type="InterPro" id="IPR054844">
    <property type="entry name" value="TransRegBhcR"/>
</dbReference>
<evidence type="ECO:0000313" key="8">
    <source>
        <dbReference type="Proteomes" id="UP001305521"/>
    </source>
</evidence>
<protein>
    <submittedName>
        <fullName evidence="7">IclR family transcriptional regulator</fullName>
    </submittedName>
</protein>
<dbReference type="PROSITE" id="PS51078">
    <property type="entry name" value="ICLR_ED"/>
    <property type="match status" value="1"/>
</dbReference>
<evidence type="ECO:0000256" key="3">
    <source>
        <dbReference type="ARBA" id="ARBA00023163"/>
    </source>
</evidence>
<evidence type="ECO:0000256" key="1">
    <source>
        <dbReference type="ARBA" id="ARBA00023015"/>
    </source>
</evidence>
<evidence type="ECO:0000256" key="2">
    <source>
        <dbReference type="ARBA" id="ARBA00023125"/>
    </source>
</evidence>
<dbReference type="InterPro" id="IPR050707">
    <property type="entry name" value="HTH_MetabolicPath_Reg"/>
</dbReference>
<feature type="domain" description="IclR-ED" evidence="6">
    <location>
        <begin position="95"/>
        <end position="278"/>
    </location>
</feature>
<evidence type="ECO:0000259" key="5">
    <source>
        <dbReference type="PROSITE" id="PS51077"/>
    </source>
</evidence>
<dbReference type="Gene3D" id="3.30.450.40">
    <property type="match status" value="1"/>
</dbReference>
<dbReference type="RefSeq" id="WP_318648286.1">
    <property type="nucleotide sequence ID" value="NZ_CP137852.1"/>
</dbReference>
<dbReference type="Proteomes" id="UP001305521">
    <property type="component" value="Chromosome"/>
</dbReference>
<evidence type="ECO:0000256" key="4">
    <source>
        <dbReference type="SAM" id="MobiDB-lite"/>
    </source>
</evidence>
<dbReference type="InterPro" id="IPR029016">
    <property type="entry name" value="GAF-like_dom_sf"/>
</dbReference>
<keyword evidence="1" id="KW-0805">Transcription regulation</keyword>
<keyword evidence="2" id="KW-0238">DNA-binding</keyword>
<evidence type="ECO:0000313" key="7">
    <source>
        <dbReference type="EMBL" id="WPB84329.1"/>
    </source>
</evidence>
<gene>
    <name evidence="7" type="ORF">R9Z33_19800</name>
</gene>
<sequence length="287" mass="30615">MAKNISGVARPAGEKRSRGRPRGTAQPSEAASVQSLDRAIALMKLLSAGNGLSLTEISQQSGIAASTAYRMLTTLQAHGMVEFNEADQLWFIGIETFRMGAGFLRRRKLAEQGRAIIQDLMLESGETANLALADEDCVVFVSQVETHEAIRAFFRPGTRSPLHASGIGKAILAFTEARQRDALLKRLPLEVFTPKTHATRASLIADLIGIRARGFSVDDEERNLGMRCVAAAVFNEFGEPVGGVSISGPTVRMDDAKVAAMGPRVRSAAAALTQAMGGILPEAVRAA</sequence>
<organism evidence="7 8">
    <name type="scientific">Sediminicoccus rosea</name>
    <dbReference type="NCBI Taxonomy" id="1225128"/>
    <lineage>
        <taxon>Bacteria</taxon>
        <taxon>Pseudomonadati</taxon>
        <taxon>Pseudomonadota</taxon>
        <taxon>Alphaproteobacteria</taxon>
        <taxon>Acetobacterales</taxon>
        <taxon>Roseomonadaceae</taxon>
        <taxon>Sediminicoccus</taxon>
    </lineage>
</organism>
<dbReference type="InterPro" id="IPR036388">
    <property type="entry name" value="WH-like_DNA-bd_sf"/>
</dbReference>
<dbReference type="InterPro" id="IPR005471">
    <property type="entry name" value="Tscrpt_reg_IclR_N"/>
</dbReference>
<dbReference type="NCBIfam" id="NF045644">
    <property type="entry name" value="TransRegBhcR"/>
    <property type="match status" value="1"/>
</dbReference>